<keyword evidence="1" id="KW-0812">Transmembrane</keyword>
<keyword evidence="1" id="KW-1133">Transmembrane helix</keyword>
<dbReference type="Proteomes" id="UP000280955">
    <property type="component" value="Unassembled WGS sequence"/>
</dbReference>
<proteinExistence type="predicted"/>
<organism evidence="2 3">
    <name type="scientific">Photorhabdus asymbiotica</name>
    <dbReference type="NCBI Taxonomy" id="291112"/>
    <lineage>
        <taxon>Bacteria</taxon>
        <taxon>Pseudomonadati</taxon>
        <taxon>Pseudomonadota</taxon>
        <taxon>Gammaproteobacteria</taxon>
        <taxon>Enterobacterales</taxon>
        <taxon>Morganellaceae</taxon>
        <taxon>Photorhabdus</taxon>
    </lineage>
</organism>
<accession>A0ABX9SJK4</accession>
<keyword evidence="3" id="KW-1185">Reference proteome</keyword>
<name>A0ABX9SJK4_9GAMM</name>
<keyword evidence="1" id="KW-0472">Membrane</keyword>
<evidence type="ECO:0000313" key="3">
    <source>
        <dbReference type="Proteomes" id="UP000280955"/>
    </source>
</evidence>
<sequence length="43" mass="5288">MIISYIMQVRILLRYRLNFFTMSATLIYLHFDNQTNKYENVVN</sequence>
<reference evidence="2 3" key="1">
    <citation type="submission" date="2018-10" db="EMBL/GenBank/DDBJ databases">
        <title>Genomic Encyclopedia of Archaeal and Bacterial Type Strains, Phase II (KMG-II): from individual species to whole genera.</title>
        <authorList>
            <person name="Goeker M."/>
        </authorList>
    </citation>
    <scope>NUCLEOTIDE SEQUENCE [LARGE SCALE GENOMIC DNA]</scope>
    <source>
        <strain evidence="2 3">DSM 15149</strain>
    </source>
</reference>
<evidence type="ECO:0000313" key="2">
    <source>
        <dbReference type="EMBL" id="RKS54080.1"/>
    </source>
</evidence>
<dbReference type="EMBL" id="RBLJ01000006">
    <property type="protein sequence ID" value="RKS54080.1"/>
    <property type="molecule type" value="Genomic_DNA"/>
</dbReference>
<evidence type="ECO:0000256" key="1">
    <source>
        <dbReference type="SAM" id="Phobius"/>
    </source>
</evidence>
<protein>
    <submittedName>
        <fullName evidence="2">Uncharacterized protein</fullName>
    </submittedName>
</protein>
<feature type="transmembrane region" description="Helical" evidence="1">
    <location>
        <begin position="12"/>
        <end position="31"/>
    </location>
</feature>
<comment type="caution">
    <text evidence="2">The sequence shown here is derived from an EMBL/GenBank/DDBJ whole genome shotgun (WGS) entry which is preliminary data.</text>
</comment>
<gene>
    <name evidence="2" type="ORF">BDD30_4443</name>
</gene>